<dbReference type="SMART" id="SM00388">
    <property type="entry name" value="HisKA"/>
    <property type="match status" value="1"/>
</dbReference>
<dbReference type="InterPro" id="IPR003661">
    <property type="entry name" value="HisK_dim/P_dom"/>
</dbReference>
<keyword evidence="7" id="KW-0067">ATP-binding</keyword>
<comment type="caution">
    <text evidence="11">The sequence shown here is derived from an EMBL/GenBank/DDBJ whole genome shotgun (WGS) entry which is preliminary data.</text>
</comment>
<dbReference type="PRINTS" id="PR00344">
    <property type="entry name" value="BCTRLSENSOR"/>
</dbReference>
<dbReference type="InterPro" id="IPR003594">
    <property type="entry name" value="HATPase_dom"/>
</dbReference>
<feature type="transmembrane region" description="Helical" evidence="9">
    <location>
        <begin position="154"/>
        <end position="171"/>
    </location>
</feature>
<feature type="transmembrane region" description="Helical" evidence="9">
    <location>
        <begin position="67"/>
        <end position="86"/>
    </location>
</feature>
<evidence type="ECO:0000256" key="2">
    <source>
        <dbReference type="ARBA" id="ARBA00012438"/>
    </source>
</evidence>
<evidence type="ECO:0000256" key="7">
    <source>
        <dbReference type="ARBA" id="ARBA00022840"/>
    </source>
</evidence>
<dbReference type="SMART" id="SM00387">
    <property type="entry name" value="HATPase_c"/>
    <property type="match status" value="1"/>
</dbReference>
<evidence type="ECO:0000256" key="6">
    <source>
        <dbReference type="ARBA" id="ARBA00022777"/>
    </source>
</evidence>
<accession>A0A7V5LUR4</accession>
<feature type="domain" description="Histidine kinase" evidence="10">
    <location>
        <begin position="294"/>
        <end position="513"/>
    </location>
</feature>
<feature type="transmembrane region" description="Helical" evidence="9">
    <location>
        <begin position="9"/>
        <end position="29"/>
    </location>
</feature>
<evidence type="ECO:0000259" key="10">
    <source>
        <dbReference type="PROSITE" id="PS50109"/>
    </source>
</evidence>
<evidence type="ECO:0000313" key="11">
    <source>
        <dbReference type="EMBL" id="HHF53308.1"/>
    </source>
</evidence>
<reference evidence="11" key="1">
    <citation type="journal article" date="2020" name="mSystems">
        <title>Genome- and Community-Level Interaction Insights into Carbon Utilization and Element Cycling Functions of Hydrothermarchaeota in Hydrothermal Sediment.</title>
        <authorList>
            <person name="Zhou Z."/>
            <person name="Liu Y."/>
            <person name="Xu W."/>
            <person name="Pan J."/>
            <person name="Luo Z.H."/>
            <person name="Li M."/>
        </authorList>
    </citation>
    <scope>NUCLEOTIDE SEQUENCE [LARGE SCALE GENOMIC DNA]</scope>
    <source>
        <strain evidence="11">HyVt-96</strain>
    </source>
</reference>
<gene>
    <name evidence="11" type="ORF">ENL43_02965</name>
</gene>
<feature type="transmembrane region" description="Helical" evidence="9">
    <location>
        <begin position="115"/>
        <end position="134"/>
    </location>
</feature>
<dbReference type="EC" id="2.7.13.3" evidence="2"/>
<dbReference type="SUPFAM" id="SSF47384">
    <property type="entry name" value="Homodimeric domain of signal transducing histidine kinase"/>
    <property type="match status" value="1"/>
</dbReference>
<evidence type="ECO:0000256" key="5">
    <source>
        <dbReference type="ARBA" id="ARBA00022741"/>
    </source>
</evidence>
<dbReference type="Pfam" id="PF02518">
    <property type="entry name" value="HATPase_c"/>
    <property type="match status" value="1"/>
</dbReference>
<dbReference type="InterPro" id="IPR004358">
    <property type="entry name" value="Sig_transdc_His_kin-like_C"/>
</dbReference>
<dbReference type="InterPro" id="IPR005467">
    <property type="entry name" value="His_kinase_dom"/>
</dbReference>
<evidence type="ECO:0000256" key="9">
    <source>
        <dbReference type="SAM" id="Phobius"/>
    </source>
</evidence>
<dbReference type="AlphaFoldDB" id="A0A7V5LUR4"/>
<keyword evidence="6" id="KW-0418">Kinase</keyword>
<comment type="catalytic activity">
    <reaction evidence="1">
        <text>ATP + protein L-histidine = ADP + protein N-phospho-L-histidine.</text>
        <dbReference type="EC" id="2.7.13.3"/>
    </reaction>
</comment>
<name>A0A7V5LUR4_UNCW3</name>
<keyword evidence="5" id="KW-0547">Nucleotide-binding</keyword>
<dbReference type="Gene3D" id="3.30.565.10">
    <property type="entry name" value="Histidine kinase-like ATPase, C-terminal domain"/>
    <property type="match status" value="1"/>
</dbReference>
<dbReference type="Proteomes" id="UP000886050">
    <property type="component" value="Unassembled WGS sequence"/>
</dbReference>
<evidence type="ECO:0000256" key="3">
    <source>
        <dbReference type="ARBA" id="ARBA00022553"/>
    </source>
</evidence>
<dbReference type="Gene3D" id="3.30.450.20">
    <property type="entry name" value="PAS domain"/>
    <property type="match status" value="1"/>
</dbReference>
<sequence length="515" mass="57812">MRQKADFQYFIYIIAFSFSFISLLAYFYLEALGFTQLINSLFGVSLGTIFFSLLLVHFGLKKIPFVVVYWVTILFYISMIAWLVHLTGGPQSRMQSLFIFIIVAGSYFQGIRGGIVTAILSLLLLGSIFLLEYFGILHGMGTPSSTAEIFQSLYYNSVVFFLFVFLSYFVAKKLQKTGQELEKTRLSSSKILESIPSGVITIEGNKRVTYRNKSAMELLTASEERLLINKVLKSPELPIRDEIDIGGKIIGYSSKTLPNGGVILVFQDLTEIKKIEQEKLNLERLALLGEFAANLAHEIRNPVTAISTAMELLYHKQINPDKEFLESIMKETERLNRIATDFLKFSKMPSPNFVGISLKNIIDETLEELKCLYKNNQKINVQQNACLDVYLQADPGQLRSAILNVLKNAIEAIRDEGKVSIVCFGEGEEVTLYDGKEVIPRGYVGILIEDTGEGMDEDTLKRARDIFFTTKKEGTGFGLSIVERIVKNHGGFLKISSRKGVGTQVLIVIKKNHAG</sequence>
<dbReference type="SUPFAM" id="SSF55874">
    <property type="entry name" value="ATPase domain of HSP90 chaperone/DNA topoisomerase II/histidine kinase"/>
    <property type="match status" value="1"/>
</dbReference>
<dbReference type="PROSITE" id="PS50109">
    <property type="entry name" value="HIS_KIN"/>
    <property type="match status" value="1"/>
</dbReference>
<organism evidence="11">
    <name type="scientific">candidate division WOR-3 bacterium</name>
    <dbReference type="NCBI Taxonomy" id="2052148"/>
    <lineage>
        <taxon>Bacteria</taxon>
        <taxon>Bacteria division WOR-3</taxon>
    </lineage>
</organism>
<evidence type="ECO:0000256" key="8">
    <source>
        <dbReference type="ARBA" id="ARBA00023012"/>
    </source>
</evidence>
<evidence type="ECO:0000256" key="1">
    <source>
        <dbReference type="ARBA" id="ARBA00000085"/>
    </source>
</evidence>
<feature type="transmembrane region" description="Helical" evidence="9">
    <location>
        <begin position="41"/>
        <end position="60"/>
    </location>
</feature>
<dbReference type="EMBL" id="DRTX01000153">
    <property type="protein sequence ID" value="HHF53308.1"/>
    <property type="molecule type" value="Genomic_DNA"/>
</dbReference>
<dbReference type="CDD" id="cd00082">
    <property type="entry name" value="HisKA"/>
    <property type="match status" value="1"/>
</dbReference>
<dbReference type="Pfam" id="PF00512">
    <property type="entry name" value="HisKA"/>
    <property type="match status" value="1"/>
</dbReference>
<dbReference type="Pfam" id="PF25323">
    <property type="entry name" value="6TM_PilS"/>
    <property type="match status" value="1"/>
</dbReference>
<protein>
    <recommendedName>
        <fullName evidence="2">histidine kinase</fullName>
        <ecNumber evidence="2">2.7.13.3</ecNumber>
    </recommendedName>
</protein>
<keyword evidence="3" id="KW-0597">Phosphoprotein</keyword>
<keyword evidence="9" id="KW-0812">Transmembrane</keyword>
<dbReference type="InterPro" id="IPR036097">
    <property type="entry name" value="HisK_dim/P_sf"/>
</dbReference>
<dbReference type="PANTHER" id="PTHR43065">
    <property type="entry name" value="SENSOR HISTIDINE KINASE"/>
    <property type="match status" value="1"/>
</dbReference>
<evidence type="ECO:0000256" key="4">
    <source>
        <dbReference type="ARBA" id="ARBA00022679"/>
    </source>
</evidence>
<keyword evidence="4" id="KW-0808">Transferase</keyword>
<keyword evidence="8" id="KW-0902">Two-component regulatory system</keyword>
<dbReference type="InterPro" id="IPR036890">
    <property type="entry name" value="HATPase_C_sf"/>
</dbReference>
<dbReference type="GO" id="GO:0005524">
    <property type="term" value="F:ATP binding"/>
    <property type="evidence" value="ECO:0007669"/>
    <property type="project" value="UniProtKB-KW"/>
</dbReference>
<keyword evidence="9" id="KW-1133">Transmembrane helix</keyword>
<keyword evidence="9" id="KW-0472">Membrane</keyword>
<dbReference type="PANTHER" id="PTHR43065:SF10">
    <property type="entry name" value="PEROXIDE STRESS-ACTIVATED HISTIDINE KINASE MAK3"/>
    <property type="match status" value="1"/>
</dbReference>
<dbReference type="Gene3D" id="1.10.287.130">
    <property type="match status" value="1"/>
</dbReference>
<dbReference type="GO" id="GO:0000155">
    <property type="term" value="F:phosphorelay sensor kinase activity"/>
    <property type="evidence" value="ECO:0007669"/>
    <property type="project" value="InterPro"/>
</dbReference>
<proteinExistence type="predicted"/>